<dbReference type="EMBL" id="PP511791">
    <property type="protein sequence ID" value="XCD07489.1"/>
    <property type="molecule type" value="Genomic_DNA"/>
</dbReference>
<name>A0AAU8B581_9CAUD</name>
<reference evidence="1" key="1">
    <citation type="submission" date="2024-03" db="EMBL/GenBank/DDBJ databases">
        <title>Diverse circular DNA viruses in blood, oral, and fecal samples of captive lemurs.</title>
        <authorList>
            <person name="Paietta E.N."/>
            <person name="Kraberger S."/>
            <person name="Lund M.C."/>
            <person name="Custer J.M."/>
            <person name="Vargas K.M."/>
            <person name="Ehmke E.E."/>
            <person name="Yoder A.D."/>
            <person name="Varsani A."/>
        </authorList>
    </citation>
    <scope>NUCLEOTIDE SEQUENCE</scope>
    <source>
        <strain evidence="1">Duke_28FS_1</strain>
    </source>
</reference>
<organism evidence="1">
    <name type="scientific">Dulem virus 39</name>
    <dbReference type="NCBI Taxonomy" id="3145757"/>
    <lineage>
        <taxon>Viruses</taxon>
        <taxon>Duplodnaviria</taxon>
        <taxon>Heunggongvirae</taxon>
        <taxon>Uroviricota</taxon>
        <taxon>Caudoviricetes</taxon>
    </lineage>
</organism>
<protein>
    <submittedName>
        <fullName evidence="1">Uncharacterized protein</fullName>
    </submittedName>
</protein>
<accession>A0AAU8B581</accession>
<sequence>MDNKNGNNLDFLDILTLFSVMLQVVGYKNDISQSSNDDLMKELQTQDREYLDRIIENQNEILSILSKIKEDMSADK</sequence>
<proteinExistence type="predicted"/>
<evidence type="ECO:0000313" key="1">
    <source>
        <dbReference type="EMBL" id="XCD07489.1"/>
    </source>
</evidence>